<accession>A0A1Y0T328</accession>
<gene>
    <name evidence="1" type="ORF">NOXIFER_108</name>
</gene>
<organism evidence="1 2">
    <name type="scientific">Pseudomonas phage Noxifer</name>
    <dbReference type="NCBI Taxonomy" id="2006684"/>
    <lineage>
        <taxon>Viruses</taxon>
        <taxon>Duplodnaviria</taxon>
        <taxon>Heunggongvirae</taxon>
        <taxon>Uroviricota</taxon>
        <taxon>Caudoviricetes</taxon>
        <taxon>Chimalliviridae</taxon>
        <taxon>Noxifervirus</taxon>
        <taxon>Noxifervirus noxifer</taxon>
    </lineage>
</organism>
<dbReference type="EMBL" id="MF063068">
    <property type="protein sequence ID" value="ARV77277.1"/>
    <property type="molecule type" value="Genomic_DNA"/>
</dbReference>
<name>A0A1Y0T328_9CAUD</name>
<evidence type="ECO:0000313" key="1">
    <source>
        <dbReference type="EMBL" id="ARV77277.1"/>
    </source>
</evidence>
<proteinExistence type="predicted"/>
<dbReference type="Proteomes" id="UP000224829">
    <property type="component" value="Segment"/>
</dbReference>
<protein>
    <submittedName>
        <fullName evidence="1">Uncharacterized protein</fullName>
    </submittedName>
</protein>
<evidence type="ECO:0000313" key="2">
    <source>
        <dbReference type="Proteomes" id="UP000224829"/>
    </source>
</evidence>
<reference evidence="1 2" key="1">
    <citation type="submission" date="2017-05" db="EMBL/GenBank/DDBJ databases">
        <authorList>
            <person name="Song R."/>
            <person name="Chenine A.L."/>
            <person name="Ruprecht R.M."/>
        </authorList>
    </citation>
    <scope>NUCLEOTIDE SEQUENCE [LARGE SCALE GENOMIC DNA]</scope>
</reference>
<sequence length="284" mass="32292">MKRTKTTGVVFSTPFSSLIEPLKQTDLVNLKAMPMESIPAGANPFHHDASNMGTTLSRGWMMMHQGEFSDHGLTQPYLVNTITGQRFLLNFEAQEETYLDAVWCGDLDIDEGELYVWSRSYQFAEFYTLIDHLRIKAMGKQGLVRGYKHSPVYVYVVNHFVRFDVVCDGEAFDKWCKDEEIIVDINHPAVLAAKRYEAAQLMVAATNEQVGPVVIIDEDAVRKRLVIEDLQAENEFRADEHVLDTKTKHYPTNLNQNADFTDTTVLDRKHGDKGVHVHVVKDGE</sequence>
<keyword evidence="2" id="KW-1185">Reference proteome</keyword>